<proteinExistence type="predicted"/>
<dbReference type="Gene3D" id="3.40.50.1110">
    <property type="entry name" value="SGNH hydrolase"/>
    <property type="match status" value="1"/>
</dbReference>
<dbReference type="InterPro" id="IPR036514">
    <property type="entry name" value="SGNH_hydro_sf"/>
</dbReference>
<dbReference type="InterPro" id="IPR051532">
    <property type="entry name" value="Ester_Hydrolysis_Enzymes"/>
</dbReference>
<keyword evidence="3" id="KW-1185">Reference proteome</keyword>
<dbReference type="PANTHER" id="PTHR30383">
    <property type="entry name" value="THIOESTERASE 1/PROTEASE 1/LYSOPHOSPHOLIPASE L1"/>
    <property type="match status" value="1"/>
</dbReference>
<sequence>MTDERLLFVGASLVEQGDWAAWFPDDEAINLGVSGETTADVLARLDDVVAAEPDSIVLQIGGNDFARRRSVEQVVRTIENIMVDLRRRLPGVRLLLVSITPRGAEFAERIRDANRHLRQFAATVRAQYLDVWPALADGDVLRDDFTTDGVHLTEAGYQAWVDELRPALERLREEPPMSRPISIIRDAGAL</sequence>
<evidence type="ECO:0000313" key="2">
    <source>
        <dbReference type="EMBL" id="RKR73849.1"/>
    </source>
</evidence>
<name>A0A495ID52_9MICO</name>
<feature type="domain" description="SGNH hydrolase-type esterase" evidence="1">
    <location>
        <begin position="19"/>
        <end position="159"/>
    </location>
</feature>
<organism evidence="2 3">
    <name type="scientific">Frondihabitans australicus</name>
    <dbReference type="NCBI Taxonomy" id="386892"/>
    <lineage>
        <taxon>Bacteria</taxon>
        <taxon>Bacillati</taxon>
        <taxon>Actinomycetota</taxon>
        <taxon>Actinomycetes</taxon>
        <taxon>Micrococcales</taxon>
        <taxon>Microbacteriaceae</taxon>
        <taxon>Frondihabitans</taxon>
    </lineage>
</organism>
<dbReference type="Pfam" id="PF13472">
    <property type="entry name" value="Lipase_GDSL_2"/>
    <property type="match status" value="1"/>
</dbReference>
<reference evidence="2 3" key="1">
    <citation type="submission" date="2018-10" db="EMBL/GenBank/DDBJ databases">
        <title>Sequencing the genomes of 1000 actinobacteria strains.</title>
        <authorList>
            <person name="Klenk H.-P."/>
        </authorList>
    </citation>
    <scope>NUCLEOTIDE SEQUENCE [LARGE SCALE GENOMIC DNA]</scope>
    <source>
        <strain evidence="2 3">DSM 17894</strain>
    </source>
</reference>
<gene>
    <name evidence="2" type="ORF">C8E83_0946</name>
</gene>
<dbReference type="InterPro" id="IPR013830">
    <property type="entry name" value="SGNH_hydro"/>
</dbReference>
<dbReference type="RefSeq" id="WP_121368666.1">
    <property type="nucleotide sequence ID" value="NZ_RBKS01000001.1"/>
</dbReference>
<dbReference type="SUPFAM" id="SSF52266">
    <property type="entry name" value="SGNH hydrolase"/>
    <property type="match status" value="1"/>
</dbReference>
<protein>
    <submittedName>
        <fullName evidence="2">Lysophospholipase L1-like esterase</fullName>
    </submittedName>
</protein>
<evidence type="ECO:0000259" key="1">
    <source>
        <dbReference type="Pfam" id="PF13472"/>
    </source>
</evidence>
<dbReference type="OrthoDB" id="9805821at2"/>
<dbReference type="Proteomes" id="UP000280008">
    <property type="component" value="Unassembled WGS sequence"/>
</dbReference>
<accession>A0A495ID52</accession>
<dbReference type="EMBL" id="RBKS01000001">
    <property type="protein sequence ID" value="RKR73849.1"/>
    <property type="molecule type" value="Genomic_DNA"/>
</dbReference>
<dbReference type="AlphaFoldDB" id="A0A495ID52"/>
<evidence type="ECO:0000313" key="3">
    <source>
        <dbReference type="Proteomes" id="UP000280008"/>
    </source>
</evidence>
<comment type="caution">
    <text evidence="2">The sequence shown here is derived from an EMBL/GenBank/DDBJ whole genome shotgun (WGS) entry which is preliminary data.</text>
</comment>